<dbReference type="Pfam" id="PF13091">
    <property type="entry name" value="PLDc_2"/>
    <property type="match status" value="2"/>
</dbReference>
<dbReference type="InterPro" id="IPR001736">
    <property type="entry name" value="PLipase_D/transphosphatidylase"/>
</dbReference>
<dbReference type="AlphaFoldDB" id="A0A1H5ZA95"/>
<keyword evidence="1" id="KW-0378">Hydrolase</keyword>
<dbReference type="GeneID" id="39858638"/>
<name>A0A1H5ZA95_9EURY</name>
<evidence type="ECO:0000256" key="4">
    <source>
        <dbReference type="SAM" id="MobiDB-lite"/>
    </source>
</evidence>
<dbReference type="InterPro" id="IPR025202">
    <property type="entry name" value="PLD-like_dom"/>
</dbReference>
<dbReference type="Proteomes" id="UP000236740">
    <property type="component" value="Unassembled WGS sequence"/>
</dbReference>
<dbReference type="GO" id="GO:0016891">
    <property type="term" value="F:RNA endonuclease activity producing 5'-phosphomonoesters, hydrolytic mechanism"/>
    <property type="evidence" value="ECO:0007669"/>
    <property type="project" value="TreeGrafter"/>
</dbReference>
<dbReference type="GO" id="GO:0016042">
    <property type="term" value="P:lipid catabolic process"/>
    <property type="evidence" value="ECO:0007669"/>
    <property type="project" value="UniProtKB-KW"/>
</dbReference>
<sequence>MPPDRRNEDAVSVRAPRPGRAVSPRSHRVGVLGCLLLLASVAALAGVPAVAGVPVTDAAEARGSTVEAAPSTVDAAQSTVDAAQSTVDAAQSTANGSTAAPRIVAAFPDPVAENDVGEYVVVDAAGTENLTLSDGEGTVDVPPAGVVALSASPNATRRLVDVPVVEAGLYLSNAGEELVLRRDDRVVDRLAYDRAAEGERLNATTGRWTPRGLTTRPVVSTGPADATAFVLPDAPDVAIETLASADDRLLLAGYTFSSPRVADVLLAAADRGVRVRVLLEGGPVGGMTTSQREQLDRLVAGGVEVRVIAGPHTRFAFHHPKYAVADDAALVLTENWKPSGTGGRDSRGWGVRVRSARTADELAAVFAHDADGIDAVPWRRHRANASFVEESPATGSYDPRFEPRAVDVDEVRVLTAPGNAGGAVRETVGGAAERIDVLSPRLDPGGAYFAALVDAAERGVRVRILLSNAWYDEESNRAVVERSAELRERGLPIEARIARPGDRFGKVHAKGAVVDGETVLVGSLNWNAHATTENREVVLALDGSESAAYYGEAFAADWKRSTDRKEETGWKTKTTLALGALSGVALAGIALRRAVRFE</sequence>
<dbReference type="PANTHER" id="PTHR43856">
    <property type="entry name" value="CARDIOLIPIN HYDROLASE"/>
    <property type="match status" value="1"/>
</dbReference>
<gene>
    <name evidence="6" type="ORF">SAMN04488133_1924</name>
</gene>
<feature type="domain" description="PLD phosphodiesterase" evidence="5">
    <location>
        <begin position="503"/>
        <end position="530"/>
    </location>
</feature>
<organism evidence="6 7">
    <name type="scientific">Halobellus limi</name>
    <dbReference type="NCBI Taxonomy" id="699433"/>
    <lineage>
        <taxon>Archaea</taxon>
        <taxon>Methanobacteriati</taxon>
        <taxon>Methanobacteriota</taxon>
        <taxon>Stenosarchaea group</taxon>
        <taxon>Halobacteria</taxon>
        <taxon>Halobacteriales</taxon>
        <taxon>Haloferacaceae</taxon>
        <taxon>Halobellus</taxon>
    </lineage>
</organism>
<evidence type="ECO:0000256" key="3">
    <source>
        <dbReference type="ARBA" id="ARBA00023098"/>
    </source>
</evidence>
<dbReference type="PROSITE" id="PS50035">
    <property type="entry name" value="PLD"/>
    <property type="match status" value="1"/>
</dbReference>
<evidence type="ECO:0000313" key="7">
    <source>
        <dbReference type="Proteomes" id="UP000236740"/>
    </source>
</evidence>
<dbReference type="EMBL" id="FNVN01000002">
    <property type="protein sequence ID" value="SEG33453.1"/>
    <property type="molecule type" value="Genomic_DNA"/>
</dbReference>
<evidence type="ECO:0000256" key="2">
    <source>
        <dbReference type="ARBA" id="ARBA00022963"/>
    </source>
</evidence>
<keyword evidence="2" id="KW-0442">Lipid degradation</keyword>
<dbReference type="CDD" id="cd09128">
    <property type="entry name" value="PLDc_unchar1_2"/>
    <property type="match status" value="1"/>
</dbReference>
<proteinExistence type="predicted"/>
<dbReference type="RefSeq" id="WP_240728553.1">
    <property type="nucleotide sequence ID" value="NZ_CP031311.1"/>
</dbReference>
<dbReference type="SUPFAM" id="SSF56024">
    <property type="entry name" value="Phospholipase D/nuclease"/>
    <property type="match status" value="2"/>
</dbReference>
<feature type="region of interest" description="Disordered" evidence="4">
    <location>
        <begin position="1"/>
        <end position="25"/>
    </location>
</feature>
<dbReference type="Gene3D" id="3.30.870.10">
    <property type="entry name" value="Endonuclease Chain A"/>
    <property type="match status" value="2"/>
</dbReference>
<evidence type="ECO:0000313" key="6">
    <source>
        <dbReference type="EMBL" id="SEG33453.1"/>
    </source>
</evidence>
<feature type="compositionally biased region" description="Basic and acidic residues" evidence="4">
    <location>
        <begin position="1"/>
        <end position="11"/>
    </location>
</feature>
<protein>
    <submittedName>
        <fullName evidence="6">Phosphatidylserine/phosphatidylglycerophosphate/cardiolipin synthase</fullName>
    </submittedName>
</protein>
<dbReference type="PANTHER" id="PTHR43856:SF1">
    <property type="entry name" value="MITOCHONDRIAL CARDIOLIPIN HYDROLASE"/>
    <property type="match status" value="1"/>
</dbReference>
<evidence type="ECO:0000256" key="1">
    <source>
        <dbReference type="ARBA" id="ARBA00022801"/>
    </source>
</evidence>
<evidence type="ECO:0000259" key="5">
    <source>
        <dbReference type="PROSITE" id="PS50035"/>
    </source>
</evidence>
<accession>A0A1H5ZA95</accession>
<keyword evidence="3" id="KW-0443">Lipid metabolism</keyword>
<reference evidence="6 7" key="1">
    <citation type="submission" date="2016-10" db="EMBL/GenBank/DDBJ databases">
        <authorList>
            <person name="de Groot N.N."/>
        </authorList>
    </citation>
    <scope>NUCLEOTIDE SEQUENCE [LARGE SCALE GENOMIC DNA]</scope>
    <source>
        <strain evidence="6 7">CGMCC 1.10331</strain>
    </source>
</reference>
<keyword evidence="7" id="KW-1185">Reference proteome</keyword>
<dbReference type="InterPro" id="IPR051406">
    <property type="entry name" value="PLD_domain"/>
</dbReference>
<dbReference type="SMART" id="SM00155">
    <property type="entry name" value="PLDc"/>
    <property type="match status" value="2"/>
</dbReference>